<evidence type="ECO:0000313" key="2">
    <source>
        <dbReference type="EMBL" id="QPF08292.1"/>
    </source>
</evidence>
<organism evidence="2 3">
    <name type="scientific">Raoultella terrigena</name>
    <name type="common">Klebsiella terrigena</name>
    <dbReference type="NCBI Taxonomy" id="577"/>
    <lineage>
        <taxon>Bacteria</taxon>
        <taxon>Pseudomonadati</taxon>
        <taxon>Pseudomonadota</taxon>
        <taxon>Gammaproteobacteria</taxon>
        <taxon>Enterobacterales</taxon>
        <taxon>Enterobacteriaceae</taxon>
        <taxon>Klebsiella/Raoultella group</taxon>
        <taxon>Raoultella</taxon>
    </lineage>
</organism>
<protein>
    <submittedName>
        <fullName evidence="2">Transcription factor</fullName>
    </submittedName>
</protein>
<proteinExistence type="predicted"/>
<sequence>MATTAQAKIYERINLALRDAPRNRYTAELHLQMIKYADELKNITAKEFCEELGIATSYVAEFSKMRNLTERLKAAGLNVSML</sequence>
<feature type="domain" description="HTH-like" evidence="1">
    <location>
        <begin position="6"/>
        <end position="74"/>
    </location>
</feature>
<evidence type="ECO:0000313" key="3">
    <source>
        <dbReference type="Proteomes" id="UP000594500"/>
    </source>
</evidence>
<name>A0AAP9XP56_RAOTE</name>
<reference evidence="2 3" key="1">
    <citation type="submission" date="2020-10" db="EMBL/GenBank/DDBJ databases">
        <title>Resistance determinants and their genetic context in bacteria from a longitudinal study of pigs reared under conventional and antibiotic-free husbandry practices.</title>
        <authorList>
            <person name="Poulin-Laprade D."/>
            <person name="Brouard J.-S."/>
            <person name="Gagnon N."/>
            <person name="Turcotte A."/>
            <person name="Langlois A."/>
            <person name="Matte J.J."/>
            <person name="Carrillo C.D."/>
            <person name="Zaheer R."/>
            <person name="McAllister T."/>
            <person name="Topp E."/>
            <person name="Talbot G."/>
        </authorList>
    </citation>
    <scope>NUCLEOTIDE SEQUENCE [LARGE SCALE GENOMIC DNA]</scope>
    <source>
        <strain evidence="2 3">Res13-Abat-PEB01-P1-04-A</strain>
    </source>
</reference>
<dbReference type="EMBL" id="CP062916">
    <property type="protein sequence ID" value="QPF08292.1"/>
    <property type="molecule type" value="Genomic_DNA"/>
</dbReference>
<dbReference type="Proteomes" id="UP000594500">
    <property type="component" value="Chromosome"/>
</dbReference>
<dbReference type="AlphaFoldDB" id="A0AAP9XP56"/>
<gene>
    <name evidence="2" type="ORF">IMO34_23845</name>
</gene>
<evidence type="ECO:0000259" key="1">
    <source>
        <dbReference type="Pfam" id="PF24718"/>
    </source>
</evidence>
<dbReference type="InterPro" id="IPR056975">
    <property type="entry name" value="HTH_73"/>
</dbReference>
<dbReference type="RefSeq" id="WP_195709887.1">
    <property type="nucleotide sequence ID" value="NZ_CP062916.1"/>
</dbReference>
<dbReference type="Pfam" id="PF24718">
    <property type="entry name" value="HTH_73"/>
    <property type="match status" value="1"/>
</dbReference>
<accession>A0AAP9XP56</accession>